<dbReference type="GO" id="GO:0005886">
    <property type="term" value="C:plasma membrane"/>
    <property type="evidence" value="ECO:0007669"/>
    <property type="project" value="UniProtKB-SubCell"/>
</dbReference>
<dbReference type="Pfam" id="PF07690">
    <property type="entry name" value="MFS_1"/>
    <property type="match status" value="2"/>
</dbReference>
<protein>
    <submittedName>
        <fullName evidence="9">Major facilitator superfamily MFS_1</fullName>
    </submittedName>
</protein>
<dbReference type="InterPro" id="IPR001958">
    <property type="entry name" value="Tet-R_TetA/multi-R_MdtG-like"/>
</dbReference>
<feature type="transmembrane region" description="Helical" evidence="7">
    <location>
        <begin position="140"/>
        <end position="161"/>
    </location>
</feature>
<feature type="transmembrane region" description="Helical" evidence="7">
    <location>
        <begin position="279"/>
        <end position="299"/>
    </location>
</feature>
<name>E0IB68_9BACL</name>
<evidence type="ECO:0000256" key="3">
    <source>
        <dbReference type="ARBA" id="ARBA00022475"/>
    </source>
</evidence>
<dbReference type="eggNOG" id="COG2814">
    <property type="taxonomic scope" value="Bacteria"/>
</dbReference>
<evidence type="ECO:0000313" key="10">
    <source>
        <dbReference type="Proteomes" id="UP000005387"/>
    </source>
</evidence>
<keyword evidence="2" id="KW-0813">Transport</keyword>
<evidence type="ECO:0000256" key="4">
    <source>
        <dbReference type="ARBA" id="ARBA00022692"/>
    </source>
</evidence>
<feature type="transmembrane region" description="Helical" evidence="7">
    <location>
        <begin position="246"/>
        <end position="267"/>
    </location>
</feature>
<feature type="transmembrane region" description="Helical" evidence="7">
    <location>
        <begin position="305"/>
        <end position="325"/>
    </location>
</feature>
<feature type="transmembrane region" description="Helical" evidence="7">
    <location>
        <begin position="215"/>
        <end position="234"/>
    </location>
</feature>
<evidence type="ECO:0000256" key="7">
    <source>
        <dbReference type="SAM" id="Phobius"/>
    </source>
</evidence>
<reference evidence="9 10" key="1">
    <citation type="submission" date="2010-07" db="EMBL/GenBank/DDBJ databases">
        <title>The draft genome of Paenibacillus curdlanolyticus YK9.</title>
        <authorList>
            <consortium name="US DOE Joint Genome Institute (JGI-PGF)"/>
            <person name="Lucas S."/>
            <person name="Copeland A."/>
            <person name="Lapidus A."/>
            <person name="Cheng J.-F."/>
            <person name="Bruce D."/>
            <person name="Goodwin L."/>
            <person name="Pitluck S."/>
            <person name="Land M.L."/>
            <person name="Hauser L."/>
            <person name="Chang Y.-J."/>
            <person name="Jeffries C."/>
            <person name="Anderson I.J."/>
            <person name="Johnson E."/>
            <person name="Loganathan U."/>
            <person name="Mulhopadhyay B."/>
            <person name="Kyrpides N."/>
            <person name="Woyke T.J."/>
        </authorList>
    </citation>
    <scope>NUCLEOTIDE SEQUENCE [LARGE SCALE GENOMIC DNA]</scope>
    <source>
        <strain evidence="9 10">YK9</strain>
    </source>
</reference>
<comment type="subcellular location">
    <subcellularLocation>
        <location evidence="1">Cell membrane</location>
        <topology evidence="1">Multi-pass membrane protein</topology>
    </subcellularLocation>
</comment>
<feature type="transmembrane region" description="Helical" evidence="7">
    <location>
        <begin position="167"/>
        <end position="187"/>
    </location>
</feature>
<dbReference type="RefSeq" id="WP_006038785.1">
    <property type="nucleotide sequence ID" value="NZ_AEDD01000007.1"/>
</dbReference>
<evidence type="ECO:0000313" key="9">
    <source>
        <dbReference type="EMBL" id="EFM10359.1"/>
    </source>
</evidence>
<feature type="transmembrane region" description="Helical" evidence="7">
    <location>
        <begin position="53"/>
        <end position="76"/>
    </location>
</feature>
<feature type="transmembrane region" description="Helical" evidence="7">
    <location>
        <begin position="108"/>
        <end position="128"/>
    </location>
</feature>
<dbReference type="CDD" id="cd17325">
    <property type="entry name" value="MFS_MdtG_SLC18_like"/>
    <property type="match status" value="1"/>
</dbReference>
<keyword evidence="5 7" id="KW-1133">Transmembrane helix</keyword>
<dbReference type="AlphaFoldDB" id="E0IB68"/>
<evidence type="ECO:0000256" key="5">
    <source>
        <dbReference type="ARBA" id="ARBA00022989"/>
    </source>
</evidence>
<dbReference type="Proteomes" id="UP000005387">
    <property type="component" value="Unassembled WGS sequence"/>
</dbReference>
<keyword evidence="10" id="KW-1185">Reference proteome</keyword>
<evidence type="ECO:0000256" key="6">
    <source>
        <dbReference type="ARBA" id="ARBA00023136"/>
    </source>
</evidence>
<sequence>MTGTAAVNRNRWFGAEMILFSAILFLVEFIRGAGVISFLPVYGEKTLGLSLDIIGVAVTAHYITDTVLKLVIGYLLDRMSARFVVQAGLLLTTLGIALLPYATTAWLFITASALFGIGISPIWIVCLTRVSEDRRATQMGYLYTIWFVGLGAGPIAANLLLDYSRKWTFMLLLAMSVAALALSLLMHGGRAHGVSQMPLGQQLVVLRDKLRQMRLLLPGMILQTTGASMLVPILPSFASDKLGLTGAQYSLLLVVGGACTVGGLMPLGRLSDRIGGKKWFLVIGFACFALTLYSLAWAPSFSKCLLLAGALGLSYAAVLPAWNALLASYVPPKQQGLGWGLFSTVEGIGVMIGPIVGGVIASRIGVPSVVWYSAVLFGLIGLFYLWFPFRSFAEHAEPPRSGGNSHTKG</sequence>
<dbReference type="InterPro" id="IPR020846">
    <property type="entry name" value="MFS_dom"/>
</dbReference>
<organism evidence="9 10">
    <name type="scientific">Paenibacillus curdlanolyticus YK9</name>
    <dbReference type="NCBI Taxonomy" id="717606"/>
    <lineage>
        <taxon>Bacteria</taxon>
        <taxon>Bacillati</taxon>
        <taxon>Bacillota</taxon>
        <taxon>Bacilli</taxon>
        <taxon>Bacillales</taxon>
        <taxon>Paenibacillaceae</taxon>
        <taxon>Paenibacillus</taxon>
    </lineage>
</organism>
<feature type="transmembrane region" description="Helical" evidence="7">
    <location>
        <begin position="83"/>
        <end position="102"/>
    </location>
</feature>
<evidence type="ECO:0000256" key="2">
    <source>
        <dbReference type="ARBA" id="ARBA00022448"/>
    </source>
</evidence>
<dbReference type="PRINTS" id="PR01035">
    <property type="entry name" value="TCRTETA"/>
</dbReference>
<accession>E0IB68</accession>
<evidence type="ECO:0000259" key="8">
    <source>
        <dbReference type="PROSITE" id="PS50850"/>
    </source>
</evidence>
<dbReference type="InterPro" id="IPR050171">
    <property type="entry name" value="MFS_Transporters"/>
</dbReference>
<dbReference type="STRING" id="717606.PaecuDRAFT_2795"/>
<dbReference type="EMBL" id="AEDD01000007">
    <property type="protein sequence ID" value="EFM10359.1"/>
    <property type="molecule type" value="Genomic_DNA"/>
</dbReference>
<feature type="transmembrane region" description="Helical" evidence="7">
    <location>
        <begin position="18"/>
        <end position="41"/>
    </location>
</feature>
<feature type="transmembrane region" description="Helical" evidence="7">
    <location>
        <begin position="369"/>
        <end position="387"/>
    </location>
</feature>
<keyword evidence="4 7" id="KW-0812">Transmembrane</keyword>
<dbReference type="SUPFAM" id="SSF103473">
    <property type="entry name" value="MFS general substrate transporter"/>
    <property type="match status" value="1"/>
</dbReference>
<feature type="transmembrane region" description="Helical" evidence="7">
    <location>
        <begin position="337"/>
        <end position="357"/>
    </location>
</feature>
<dbReference type="PROSITE" id="PS50850">
    <property type="entry name" value="MFS"/>
    <property type="match status" value="1"/>
</dbReference>
<keyword evidence="3" id="KW-1003">Cell membrane</keyword>
<dbReference type="InterPro" id="IPR011701">
    <property type="entry name" value="MFS"/>
</dbReference>
<gene>
    <name evidence="9" type="ORF">PaecuDRAFT_2795</name>
</gene>
<dbReference type="PANTHER" id="PTHR23517">
    <property type="entry name" value="RESISTANCE PROTEIN MDTM, PUTATIVE-RELATED-RELATED"/>
    <property type="match status" value="1"/>
</dbReference>
<feature type="domain" description="Major facilitator superfamily (MFS) profile" evidence="8">
    <location>
        <begin position="18"/>
        <end position="393"/>
    </location>
</feature>
<dbReference type="Gene3D" id="1.20.1250.20">
    <property type="entry name" value="MFS general substrate transporter like domains"/>
    <property type="match status" value="2"/>
</dbReference>
<dbReference type="InterPro" id="IPR036259">
    <property type="entry name" value="MFS_trans_sf"/>
</dbReference>
<evidence type="ECO:0000256" key="1">
    <source>
        <dbReference type="ARBA" id="ARBA00004651"/>
    </source>
</evidence>
<dbReference type="GO" id="GO:0022857">
    <property type="term" value="F:transmembrane transporter activity"/>
    <property type="evidence" value="ECO:0007669"/>
    <property type="project" value="InterPro"/>
</dbReference>
<keyword evidence="6 7" id="KW-0472">Membrane</keyword>
<proteinExistence type="predicted"/>